<evidence type="ECO:0000313" key="2">
    <source>
        <dbReference type="EMBL" id="MCP2165950.1"/>
    </source>
</evidence>
<dbReference type="SUPFAM" id="SSF58104">
    <property type="entry name" value="Methyl-accepting chemotaxis protein (MCP) signaling domain"/>
    <property type="match status" value="1"/>
</dbReference>
<evidence type="ECO:0000256" key="1">
    <source>
        <dbReference type="SAM" id="MobiDB-lite"/>
    </source>
</evidence>
<reference evidence="2" key="1">
    <citation type="submission" date="2022-06" db="EMBL/GenBank/DDBJ databases">
        <title>Genomic Encyclopedia of Archaeal and Bacterial Type Strains, Phase II (KMG-II): from individual species to whole genera.</title>
        <authorList>
            <person name="Goeker M."/>
        </authorList>
    </citation>
    <scope>NUCLEOTIDE SEQUENCE</scope>
    <source>
        <strain evidence="2">DSM 43935</strain>
    </source>
</reference>
<protein>
    <recommendedName>
        <fullName evidence="4">WXG100 family type VII secretion target</fullName>
    </recommendedName>
</protein>
<evidence type="ECO:0008006" key="4">
    <source>
        <dbReference type="Google" id="ProtNLM"/>
    </source>
</evidence>
<dbReference type="RefSeq" id="WP_253771348.1">
    <property type="nucleotide sequence ID" value="NZ_JAMTCK010000006.1"/>
</dbReference>
<gene>
    <name evidence="2" type="ORF">LX83_002809</name>
</gene>
<proteinExistence type="predicted"/>
<evidence type="ECO:0000313" key="3">
    <source>
        <dbReference type="Proteomes" id="UP001206128"/>
    </source>
</evidence>
<feature type="region of interest" description="Disordered" evidence="1">
    <location>
        <begin position="1"/>
        <end position="22"/>
    </location>
</feature>
<dbReference type="Proteomes" id="UP001206128">
    <property type="component" value="Unassembled WGS sequence"/>
</dbReference>
<accession>A0AAE3KGA8</accession>
<name>A0AAE3KGA8_9PSEU</name>
<dbReference type="Gene3D" id="1.20.120.20">
    <property type="entry name" value="Apolipoprotein"/>
    <property type="match status" value="1"/>
</dbReference>
<keyword evidence="3" id="KW-1185">Reference proteome</keyword>
<dbReference type="EMBL" id="JAMTCK010000006">
    <property type="protein sequence ID" value="MCP2165950.1"/>
    <property type="molecule type" value="Genomic_DNA"/>
</dbReference>
<dbReference type="AlphaFoldDB" id="A0AAE3KGA8"/>
<sequence>MGDYDDGGAITEVLSPPEEPSGADIQQMVQEAGWQVAAVDWIFTKVTGESIVEKVIMPITGDFRKIAQDGESWDKVGEAMSTLADTLVSNVNAVRQNWDGAAAVKHELYVQAGWRAGLFVEGQVAKLIAKGFNSVAEGSQRLCAKALDLLKTLVNKLIDAIAKIWIPAAGWIRAAQLVWDAYQLYQKIMSIIDAVKDIIERCKALWESVQNIGGQLAKLKDARSIGDVVDIATGISDEVGNIKDNVQGIKDDATDIAANAREASGDARDVYNRSKDLPKDLKDGWNETRENWDEQKQRIRDAPGQAWDAARDGAHNALDNARAGARNAVDSLRDGSAWDAARQGVRDGASGALGAARDGVTSYGQDLYQEHIGQHVDQVRQTADMARSGVEHARNMPSYAGDLRDGISQGWTSARDGVDGFRQDPGGAVRDAGAAATRGVVGEQGVQDLRETRDNMRGLAGDLREDAGRVRDRVTNWWQNR</sequence>
<organism evidence="2 3">
    <name type="scientific">Goodfellowiella coeruleoviolacea</name>
    <dbReference type="NCBI Taxonomy" id="334858"/>
    <lineage>
        <taxon>Bacteria</taxon>
        <taxon>Bacillati</taxon>
        <taxon>Actinomycetota</taxon>
        <taxon>Actinomycetes</taxon>
        <taxon>Pseudonocardiales</taxon>
        <taxon>Pseudonocardiaceae</taxon>
        <taxon>Goodfellowiella</taxon>
    </lineage>
</organism>
<comment type="caution">
    <text evidence="2">The sequence shown here is derived from an EMBL/GenBank/DDBJ whole genome shotgun (WGS) entry which is preliminary data.</text>
</comment>